<feature type="active site" description="4-aspartylphosphate intermediate" evidence="19">
    <location>
        <position position="230"/>
    </location>
</feature>
<feature type="domain" description="RIO kinase" evidence="23">
    <location>
        <begin position="38"/>
        <end position="276"/>
    </location>
</feature>
<evidence type="ECO:0000313" key="25">
    <source>
        <dbReference type="Proteomes" id="UP001362899"/>
    </source>
</evidence>
<evidence type="ECO:0000256" key="6">
    <source>
        <dbReference type="ARBA" id="ARBA00022490"/>
    </source>
</evidence>
<feature type="binding site" evidence="20">
    <location>
        <position position="168"/>
    </location>
    <ligand>
        <name>ATP</name>
        <dbReference type="ChEBI" id="CHEBI:30616"/>
    </ligand>
</feature>
<comment type="similarity">
    <text evidence="3">Belongs to the protein kinase superfamily. RIO-type Ser/Thr kinase family.</text>
</comment>
<dbReference type="FunFam" id="3.30.200.20:FF:000148">
    <property type="entry name" value="Serine/threonine-protein kinase RIO1"/>
    <property type="match status" value="1"/>
</dbReference>
<keyword evidence="25" id="KW-1185">Reference proteome</keyword>
<feature type="compositionally biased region" description="Basic and acidic residues" evidence="22">
    <location>
        <begin position="392"/>
        <end position="425"/>
    </location>
</feature>
<keyword evidence="10" id="KW-0479">Metal-binding</keyword>
<keyword evidence="7" id="KW-0690">Ribosome biogenesis</keyword>
<dbReference type="InterPro" id="IPR000687">
    <property type="entry name" value="RIO_kinase"/>
</dbReference>
<dbReference type="EC" id="2.7.11.1" evidence="4"/>
<dbReference type="SMART" id="SM00090">
    <property type="entry name" value="RIO"/>
    <property type="match status" value="1"/>
</dbReference>
<dbReference type="GO" id="GO:0042254">
    <property type="term" value="P:ribosome biogenesis"/>
    <property type="evidence" value="ECO:0007669"/>
    <property type="project" value="UniProtKB-KW"/>
</dbReference>
<evidence type="ECO:0000256" key="18">
    <source>
        <dbReference type="ARBA" id="ARBA00068838"/>
    </source>
</evidence>
<comment type="caution">
    <text evidence="24">The sequence shown here is derived from an EMBL/GenBank/DDBJ whole genome shotgun (WGS) entry which is preliminary data.</text>
</comment>
<feature type="compositionally biased region" description="Polar residues" evidence="22">
    <location>
        <begin position="33"/>
        <end position="46"/>
    </location>
</feature>
<proteinExistence type="inferred from homology"/>
<keyword evidence="12 24" id="KW-0418">Kinase</keyword>
<evidence type="ECO:0000256" key="9">
    <source>
        <dbReference type="ARBA" id="ARBA00022679"/>
    </source>
</evidence>
<evidence type="ECO:0000256" key="15">
    <source>
        <dbReference type="ARBA" id="ARBA00022842"/>
    </source>
</evidence>
<dbReference type="Proteomes" id="UP001362899">
    <property type="component" value="Unassembled WGS sequence"/>
</dbReference>
<evidence type="ECO:0000256" key="7">
    <source>
        <dbReference type="ARBA" id="ARBA00022517"/>
    </source>
</evidence>
<evidence type="ECO:0000256" key="16">
    <source>
        <dbReference type="ARBA" id="ARBA00047899"/>
    </source>
</evidence>
<evidence type="ECO:0000256" key="10">
    <source>
        <dbReference type="ARBA" id="ARBA00022723"/>
    </source>
</evidence>
<evidence type="ECO:0000256" key="22">
    <source>
        <dbReference type="SAM" id="MobiDB-lite"/>
    </source>
</evidence>
<dbReference type="Gene3D" id="3.30.200.20">
    <property type="entry name" value="Phosphorylase Kinase, domain 1"/>
    <property type="match status" value="1"/>
</dbReference>
<feature type="compositionally biased region" description="Acidic residues" evidence="22">
    <location>
        <begin position="361"/>
        <end position="390"/>
    </location>
</feature>
<evidence type="ECO:0000256" key="4">
    <source>
        <dbReference type="ARBA" id="ARBA00012513"/>
    </source>
</evidence>
<accession>A0AAV5RMG9</accession>
<gene>
    <name evidence="24" type="ORF">DASB73_028140</name>
</gene>
<evidence type="ECO:0000256" key="21">
    <source>
        <dbReference type="PIRSR" id="PIRSR038147-3"/>
    </source>
</evidence>
<comment type="subcellular location">
    <subcellularLocation>
        <location evidence="2">Cytoplasm</location>
    </subcellularLocation>
</comment>
<evidence type="ECO:0000256" key="19">
    <source>
        <dbReference type="PIRSR" id="PIRSR038147-1"/>
    </source>
</evidence>
<evidence type="ECO:0000256" key="1">
    <source>
        <dbReference type="ARBA" id="ARBA00001946"/>
    </source>
</evidence>
<dbReference type="CDD" id="cd05147">
    <property type="entry name" value="RIO1_euk"/>
    <property type="match status" value="1"/>
</dbReference>
<keyword evidence="15" id="KW-0460">Magnesium</keyword>
<evidence type="ECO:0000256" key="3">
    <source>
        <dbReference type="ARBA" id="ARBA00009196"/>
    </source>
</evidence>
<comment type="catalytic activity">
    <reaction evidence="16">
        <text>L-threonyl-[protein] + ATP = O-phospho-L-threonyl-[protein] + ADP + H(+)</text>
        <dbReference type="Rhea" id="RHEA:46608"/>
        <dbReference type="Rhea" id="RHEA-COMP:11060"/>
        <dbReference type="Rhea" id="RHEA-COMP:11605"/>
        <dbReference type="ChEBI" id="CHEBI:15378"/>
        <dbReference type="ChEBI" id="CHEBI:30013"/>
        <dbReference type="ChEBI" id="CHEBI:30616"/>
        <dbReference type="ChEBI" id="CHEBI:61977"/>
        <dbReference type="ChEBI" id="CHEBI:456216"/>
        <dbReference type="EC" id="2.7.11.1"/>
    </reaction>
</comment>
<dbReference type="Gene3D" id="1.10.510.10">
    <property type="entry name" value="Transferase(Phosphotransferase) domain 1"/>
    <property type="match status" value="1"/>
</dbReference>
<feature type="compositionally biased region" description="Basic residues" evidence="22">
    <location>
        <begin position="426"/>
        <end position="439"/>
    </location>
</feature>
<feature type="binding site" evidence="20">
    <location>
        <position position="96"/>
    </location>
    <ligand>
        <name>ATP</name>
        <dbReference type="ChEBI" id="CHEBI:30616"/>
    </ligand>
</feature>
<evidence type="ECO:0000256" key="12">
    <source>
        <dbReference type="ARBA" id="ARBA00022777"/>
    </source>
</evidence>
<reference evidence="24 25" key="1">
    <citation type="journal article" date="2023" name="Elife">
        <title>Identification of key yeast species and microbe-microbe interactions impacting larval growth of Drosophila in the wild.</title>
        <authorList>
            <person name="Mure A."/>
            <person name="Sugiura Y."/>
            <person name="Maeda R."/>
            <person name="Honda K."/>
            <person name="Sakurai N."/>
            <person name="Takahashi Y."/>
            <person name="Watada M."/>
            <person name="Katoh T."/>
            <person name="Gotoh A."/>
            <person name="Gotoh Y."/>
            <person name="Taniguchi I."/>
            <person name="Nakamura K."/>
            <person name="Hayashi T."/>
            <person name="Katayama T."/>
            <person name="Uemura T."/>
            <person name="Hattori Y."/>
        </authorList>
    </citation>
    <scope>NUCLEOTIDE SEQUENCE [LARGE SCALE GENOMIC DNA]</scope>
    <source>
        <strain evidence="24 25">SB-73</strain>
    </source>
</reference>
<dbReference type="EMBL" id="BTGC01000008">
    <property type="protein sequence ID" value="GMM51851.1"/>
    <property type="molecule type" value="Genomic_DNA"/>
</dbReference>
<evidence type="ECO:0000256" key="11">
    <source>
        <dbReference type="ARBA" id="ARBA00022741"/>
    </source>
</evidence>
<evidence type="ECO:0000256" key="8">
    <source>
        <dbReference type="ARBA" id="ARBA00022527"/>
    </source>
</evidence>
<dbReference type="GO" id="GO:0046872">
    <property type="term" value="F:metal ion binding"/>
    <property type="evidence" value="ECO:0007669"/>
    <property type="project" value="UniProtKB-KW"/>
</dbReference>
<dbReference type="InterPro" id="IPR017407">
    <property type="entry name" value="Ser/Thr_kinase_Rio1"/>
</dbReference>
<sequence>MSADDVSKYMDKLKISDSDFYRKGTRASKMGLPNSTTDKSQRATQDQVLDPRTRMILFRMLNKGVFDDIKGCISTGKEANVYRALIEEPEQQLAVKVYKTAILAFKDRERYVVGEHRFRFGYSKSNPRKMVKLWAEKETRNLKRIFKTDIPVPKPLHLNKHVLVMEFLGTSEGYPSPKLKDAIIDPQKYPQLYNQLLAYMRIMYQECRLVHSDLSEYNILYHEEKLWIIDVSQSVEHDHPMSLEFLRMDIKNVNDYFRKRDVEVFGERQIFMFITEKPKPDTEWPETVGYLTSVLDDLPHLEITDEMKSDDAVFREVYIPRNLNDVFDIEGDVEKVIDGQTDKLVYKDLLGVNIENYNSSDEFDSEDESGEDEESDEGEPENEDITDVWNEEWGKKHSKNVTERKFKDRDANKERKKLVKQDKKEKRSVKMKKKDKKRLVSASKNTLKKKS</sequence>
<evidence type="ECO:0000313" key="24">
    <source>
        <dbReference type="EMBL" id="GMM51851.1"/>
    </source>
</evidence>
<comment type="cofactor">
    <cofactor evidence="1 21">
        <name>Mg(2+)</name>
        <dbReference type="ChEBI" id="CHEBI:18420"/>
    </cofactor>
</comment>
<keyword evidence="13" id="KW-0378">Hydrolase</keyword>
<dbReference type="InterPro" id="IPR018934">
    <property type="entry name" value="RIO_dom"/>
</dbReference>
<keyword evidence="6" id="KW-0963">Cytoplasm</keyword>
<feature type="region of interest" description="Disordered" evidence="22">
    <location>
        <begin position="357"/>
        <end position="451"/>
    </location>
</feature>
<evidence type="ECO:0000256" key="17">
    <source>
        <dbReference type="ARBA" id="ARBA00048679"/>
    </source>
</evidence>
<keyword evidence="8" id="KW-0723">Serine/threonine-protein kinase</keyword>
<evidence type="ECO:0000256" key="13">
    <source>
        <dbReference type="ARBA" id="ARBA00022801"/>
    </source>
</evidence>
<dbReference type="PIRSF" id="PIRSF038147">
    <property type="entry name" value="Ser/Thr_PK_RIO1"/>
    <property type="match status" value="1"/>
</dbReference>
<feature type="binding site" evidence="21">
    <location>
        <position position="218"/>
    </location>
    <ligand>
        <name>Mg(2+)</name>
        <dbReference type="ChEBI" id="CHEBI:18420"/>
    </ligand>
</feature>
<comment type="catalytic activity">
    <reaction evidence="17">
        <text>L-seryl-[protein] + ATP = O-phospho-L-seryl-[protein] + ADP + H(+)</text>
        <dbReference type="Rhea" id="RHEA:17989"/>
        <dbReference type="Rhea" id="RHEA-COMP:9863"/>
        <dbReference type="Rhea" id="RHEA-COMP:11604"/>
        <dbReference type="ChEBI" id="CHEBI:15378"/>
        <dbReference type="ChEBI" id="CHEBI:29999"/>
        <dbReference type="ChEBI" id="CHEBI:30616"/>
        <dbReference type="ChEBI" id="CHEBI:83421"/>
        <dbReference type="ChEBI" id="CHEBI:456216"/>
        <dbReference type="EC" id="2.7.11.1"/>
    </reaction>
</comment>
<keyword evidence="14 20" id="KW-0067">ATP-binding</keyword>
<dbReference type="InterPro" id="IPR011009">
    <property type="entry name" value="Kinase-like_dom_sf"/>
</dbReference>
<dbReference type="PANTHER" id="PTHR45723">
    <property type="entry name" value="SERINE/THREONINE-PROTEIN KINASE RIO1"/>
    <property type="match status" value="1"/>
</dbReference>
<dbReference type="SUPFAM" id="SSF56112">
    <property type="entry name" value="Protein kinase-like (PK-like)"/>
    <property type="match status" value="1"/>
</dbReference>
<dbReference type="InterPro" id="IPR051272">
    <property type="entry name" value="RIO-type_Ser/Thr_kinase"/>
</dbReference>
<evidence type="ECO:0000256" key="2">
    <source>
        <dbReference type="ARBA" id="ARBA00004496"/>
    </source>
</evidence>
<feature type="region of interest" description="Disordered" evidence="22">
    <location>
        <begin position="26"/>
        <end position="46"/>
    </location>
</feature>
<keyword evidence="9" id="KW-0808">Transferase</keyword>
<feature type="active site" description="Proton acceptor" evidence="19">
    <location>
        <position position="213"/>
    </location>
</feature>
<evidence type="ECO:0000256" key="14">
    <source>
        <dbReference type="ARBA" id="ARBA00022840"/>
    </source>
</evidence>
<dbReference type="GO" id="GO:0004674">
    <property type="term" value="F:protein serine/threonine kinase activity"/>
    <property type="evidence" value="ECO:0007669"/>
    <property type="project" value="UniProtKB-KW"/>
</dbReference>
<feature type="binding site" evidence="21">
    <location>
        <position position="230"/>
    </location>
    <ligand>
        <name>Mg(2+)</name>
        <dbReference type="ChEBI" id="CHEBI:18420"/>
    </ligand>
</feature>
<dbReference type="AlphaFoldDB" id="A0AAV5RMG9"/>
<evidence type="ECO:0000256" key="5">
    <source>
        <dbReference type="ARBA" id="ARBA00016038"/>
    </source>
</evidence>
<dbReference type="Pfam" id="PF01163">
    <property type="entry name" value="RIO1"/>
    <property type="match status" value="1"/>
</dbReference>
<organism evidence="24 25">
    <name type="scientific">Starmerella bacillaris</name>
    <name type="common">Yeast</name>
    <name type="synonym">Candida zemplinina</name>
    <dbReference type="NCBI Taxonomy" id="1247836"/>
    <lineage>
        <taxon>Eukaryota</taxon>
        <taxon>Fungi</taxon>
        <taxon>Dikarya</taxon>
        <taxon>Ascomycota</taxon>
        <taxon>Saccharomycotina</taxon>
        <taxon>Dipodascomycetes</taxon>
        <taxon>Dipodascales</taxon>
        <taxon>Trichomonascaceae</taxon>
        <taxon>Starmerella</taxon>
    </lineage>
</organism>
<name>A0AAV5RMG9_STABA</name>
<dbReference type="GO" id="GO:0016787">
    <property type="term" value="F:hydrolase activity"/>
    <property type="evidence" value="ECO:0007669"/>
    <property type="project" value="UniProtKB-KW"/>
</dbReference>
<evidence type="ECO:0000259" key="23">
    <source>
        <dbReference type="SMART" id="SM00090"/>
    </source>
</evidence>
<evidence type="ECO:0000256" key="20">
    <source>
        <dbReference type="PIRSR" id="PIRSR038147-2"/>
    </source>
</evidence>
<keyword evidence="11 20" id="KW-0547">Nucleotide-binding</keyword>
<dbReference type="GO" id="GO:0005737">
    <property type="term" value="C:cytoplasm"/>
    <property type="evidence" value="ECO:0007669"/>
    <property type="project" value="UniProtKB-SubCell"/>
</dbReference>
<dbReference type="GO" id="GO:0005524">
    <property type="term" value="F:ATP binding"/>
    <property type="evidence" value="ECO:0007669"/>
    <property type="project" value="UniProtKB-KW"/>
</dbReference>
<protein>
    <recommendedName>
        <fullName evidence="5">Serine/threonine-protein kinase RIO1</fullName>
        <ecNumber evidence="4">2.7.11.1</ecNumber>
    </recommendedName>
    <alternativeName>
        <fullName evidence="18">Serine/threonine-protein kinase rio1</fullName>
    </alternativeName>
</protein>